<dbReference type="InterPro" id="IPR015500">
    <property type="entry name" value="Peptidase_S8_subtilisin-rel"/>
</dbReference>
<keyword evidence="9" id="KW-1185">Reference proteome</keyword>
<dbReference type="RefSeq" id="WP_270108679.1">
    <property type="nucleotide sequence ID" value="NZ_JAPZVP010000003.1"/>
</dbReference>
<dbReference type="GO" id="GO:0004252">
    <property type="term" value="F:serine-type endopeptidase activity"/>
    <property type="evidence" value="ECO:0007669"/>
    <property type="project" value="UniProtKB-UniRule"/>
</dbReference>
<dbReference type="PANTHER" id="PTHR43806">
    <property type="entry name" value="PEPTIDASE S8"/>
    <property type="match status" value="1"/>
</dbReference>
<dbReference type="SUPFAM" id="SSF54897">
    <property type="entry name" value="Protease propeptides/inhibitors"/>
    <property type="match status" value="1"/>
</dbReference>
<gene>
    <name evidence="8" type="ORF">O1R50_04480</name>
</gene>
<keyword evidence="4 5" id="KW-0720">Serine protease</keyword>
<keyword evidence="3 5" id="KW-0378">Hydrolase</keyword>
<dbReference type="PROSITE" id="PS51318">
    <property type="entry name" value="TAT"/>
    <property type="match status" value="1"/>
</dbReference>
<dbReference type="Pfam" id="PF00082">
    <property type="entry name" value="Peptidase_S8"/>
    <property type="match status" value="1"/>
</dbReference>
<feature type="active site" description="Charge relay system" evidence="5">
    <location>
        <position position="182"/>
    </location>
</feature>
<dbReference type="InterPro" id="IPR036852">
    <property type="entry name" value="Peptidase_S8/S53_dom_sf"/>
</dbReference>
<dbReference type="CDD" id="cd04077">
    <property type="entry name" value="Peptidases_S8_PCSK9_ProteinaseK_like"/>
    <property type="match status" value="1"/>
</dbReference>
<feature type="domain" description="Peptidase S8/S53" evidence="7">
    <location>
        <begin position="140"/>
        <end position="371"/>
    </location>
</feature>
<comment type="similarity">
    <text evidence="1 5">Belongs to the peptidase S8 family.</text>
</comment>
<dbReference type="InterPro" id="IPR034193">
    <property type="entry name" value="PCSK9_ProteinaseK-like"/>
</dbReference>
<accession>A0A9X3PI10</accession>
<dbReference type="PANTHER" id="PTHR43806:SF11">
    <property type="entry name" value="CEREVISIN-RELATED"/>
    <property type="match status" value="1"/>
</dbReference>
<dbReference type="AlphaFoldDB" id="A0A9X3PI10"/>
<dbReference type="Gene3D" id="3.30.70.80">
    <property type="entry name" value="Peptidase S8 propeptide/proteinase inhibitor I9"/>
    <property type="match status" value="1"/>
</dbReference>
<feature type="active site" description="Charge relay system" evidence="5">
    <location>
        <position position="149"/>
    </location>
</feature>
<feature type="chain" id="PRO_5040869279" evidence="6">
    <location>
        <begin position="32"/>
        <end position="385"/>
    </location>
</feature>
<dbReference type="InterPro" id="IPR037045">
    <property type="entry name" value="S8pro/Inhibitor_I9_sf"/>
</dbReference>
<dbReference type="EMBL" id="JAPZVP010000003">
    <property type="protein sequence ID" value="MDA1358865.1"/>
    <property type="molecule type" value="Genomic_DNA"/>
</dbReference>
<dbReference type="PROSITE" id="PS00137">
    <property type="entry name" value="SUBTILASE_HIS"/>
    <property type="match status" value="1"/>
</dbReference>
<name>A0A9X3PI10_9ACTN</name>
<dbReference type="Proteomes" id="UP001146067">
    <property type="component" value="Unassembled WGS sequence"/>
</dbReference>
<reference evidence="8" key="1">
    <citation type="submission" date="2022-12" db="EMBL/GenBank/DDBJ databases">
        <title>Gycomyces niveus sp.nov.,a novel actinomycete isolated from soil in Shouguan.</title>
        <authorList>
            <person name="Yang X."/>
        </authorList>
    </citation>
    <scope>NUCLEOTIDE SEQUENCE</scope>
    <source>
        <strain evidence="8">NEAU-A15</strain>
    </source>
</reference>
<dbReference type="FunFam" id="3.40.50.200:FF:000014">
    <property type="entry name" value="Proteinase K"/>
    <property type="match status" value="1"/>
</dbReference>
<evidence type="ECO:0000313" key="9">
    <source>
        <dbReference type="Proteomes" id="UP001146067"/>
    </source>
</evidence>
<evidence type="ECO:0000256" key="2">
    <source>
        <dbReference type="ARBA" id="ARBA00022670"/>
    </source>
</evidence>
<dbReference type="PROSITE" id="PS00138">
    <property type="entry name" value="SUBTILASE_SER"/>
    <property type="match status" value="1"/>
</dbReference>
<evidence type="ECO:0000256" key="1">
    <source>
        <dbReference type="ARBA" id="ARBA00011073"/>
    </source>
</evidence>
<dbReference type="SUPFAM" id="SSF52743">
    <property type="entry name" value="Subtilisin-like"/>
    <property type="match status" value="1"/>
</dbReference>
<feature type="active site" description="Charge relay system" evidence="5">
    <location>
        <position position="332"/>
    </location>
</feature>
<dbReference type="InterPro" id="IPR000209">
    <property type="entry name" value="Peptidase_S8/S53_dom"/>
</dbReference>
<evidence type="ECO:0000256" key="6">
    <source>
        <dbReference type="SAM" id="SignalP"/>
    </source>
</evidence>
<dbReference type="Gene3D" id="3.40.50.200">
    <property type="entry name" value="Peptidase S8/S53 domain"/>
    <property type="match status" value="1"/>
</dbReference>
<protein>
    <submittedName>
        <fullName evidence="8">S8 family peptidase</fullName>
    </submittedName>
</protein>
<dbReference type="InterPro" id="IPR023828">
    <property type="entry name" value="Peptidase_S8_Ser-AS"/>
</dbReference>
<proteinExistence type="inferred from homology"/>
<dbReference type="GO" id="GO:0006508">
    <property type="term" value="P:proteolysis"/>
    <property type="evidence" value="ECO:0007669"/>
    <property type="project" value="UniProtKB-KW"/>
</dbReference>
<dbReference type="InterPro" id="IPR050131">
    <property type="entry name" value="Peptidase_S8_subtilisin-like"/>
</dbReference>
<evidence type="ECO:0000256" key="3">
    <source>
        <dbReference type="ARBA" id="ARBA00022801"/>
    </source>
</evidence>
<evidence type="ECO:0000259" key="7">
    <source>
        <dbReference type="Pfam" id="PF00082"/>
    </source>
</evidence>
<keyword evidence="6" id="KW-0732">Signal</keyword>
<dbReference type="PROSITE" id="PS51892">
    <property type="entry name" value="SUBTILASE"/>
    <property type="match status" value="1"/>
</dbReference>
<dbReference type="InterPro" id="IPR022398">
    <property type="entry name" value="Peptidase_S8_His-AS"/>
</dbReference>
<feature type="signal peptide" evidence="6">
    <location>
        <begin position="1"/>
        <end position="31"/>
    </location>
</feature>
<dbReference type="PRINTS" id="PR00723">
    <property type="entry name" value="SUBTILISIN"/>
</dbReference>
<sequence length="385" mass="38601">MVNHPPVRRYLLTASLVTLAATGFAAAPAQAETAEILAADSPDAIAGSYLVAFEEGVETEVVDEFGGDVETVFGSVDTVLAAMSEREAERLAADPAVAYVEQNQTIEIQATQDDPPSWGLDRIDQSGLPLSGSYTYPNAGEGVTAYIIDTGIWASTADFSGRTGTGYSAILPGLQGLDCNGHGTHVAGTVGGTTHGVAKAVTIVPVQVLNCLGSGTTAGVIQGVNWVTENAVKPAVANMSLGGGVSDALDAAIAASIDSGVTYAVAAGNETADACGVSPARTPEAITVAASTEADARADFSNFGDCVDLFAPGENITSPYLLGQPSSLSGTSMASPHVAGAAAVYLSAHPDASPAEVSDALTGAAVSGAISDVQGSPNLLLQVTD</sequence>
<dbReference type="InterPro" id="IPR006311">
    <property type="entry name" value="TAT_signal"/>
</dbReference>
<keyword evidence="2 5" id="KW-0645">Protease</keyword>
<dbReference type="GO" id="GO:0005615">
    <property type="term" value="C:extracellular space"/>
    <property type="evidence" value="ECO:0007669"/>
    <property type="project" value="TreeGrafter"/>
</dbReference>
<evidence type="ECO:0000313" key="8">
    <source>
        <dbReference type="EMBL" id="MDA1358865.1"/>
    </source>
</evidence>
<evidence type="ECO:0000256" key="5">
    <source>
        <dbReference type="PROSITE-ProRule" id="PRU01240"/>
    </source>
</evidence>
<evidence type="ECO:0000256" key="4">
    <source>
        <dbReference type="ARBA" id="ARBA00022825"/>
    </source>
</evidence>
<comment type="caution">
    <text evidence="8">The sequence shown here is derived from an EMBL/GenBank/DDBJ whole genome shotgun (WGS) entry which is preliminary data.</text>
</comment>
<organism evidence="8 9">
    <name type="scientific">Glycomyces luteolus</name>
    <dbReference type="NCBI Taxonomy" id="2670330"/>
    <lineage>
        <taxon>Bacteria</taxon>
        <taxon>Bacillati</taxon>
        <taxon>Actinomycetota</taxon>
        <taxon>Actinomycetes</taxon>
        <taxon>Glycomycetales</taxon>
        <taxon>Glycomycetaceae</taxon>
        <taxon>Glycomyces</taxon>
    </lineage>
</organism>